<evidence type="ECO:0000256" key="1">
    <source>
        <dbReference type="SAM" id="Phobius"/>
    </source>
</evidence>
<gene>
    <name evidence="2" type="ORF">V1351_11150</name>
</gene>
<sequence length="135" mass="14693">MTAIAWTLVALGVLALVLTQVRLRRYRAQRGMPDIAPWILNVHSVAGGAGLLLVVLRLLDIVSSGTAMWLAIVGLAIASLIGLSFLARWRRPSGRHAEHLRGDGWTNGPWLSQIAHFGMLIGTVFLAWGMLSGRF</sequence>
<keyword evidence="1" id="KW-0472">Membrane</keyword>
<keyword evidence="1" id="KW-1133">Transmembrane helix</keyword>
<accession>A0ABZ2MEP6</accession>
<evidence type="ECO:0000313" key="2">
    <source>
        <dbReference type="EMBL" id="WXB75502.1"/>
    </source>
</evidence>
<dbReference type="RefSeq" id="WP_338748224.1">
    <property type="nucleotide sequence ID" value="NZ_CP144913.1"/>
</dbReference>
<keyword evidence="1" id="KW-0812">Transmembrane</keyword>
<evidence type="ECO:0000313" key="3">
    <source>
        <dbReference type="Proteomes" id="UP001382727"/>
    </source>
</evidence>
<proteinExistence type="predicted"/>
<feature type="transmembrane region" description="Helical" evidence="1">
    <location>
        <begin position="110"/>
        <end position="131"/>
    </location>
</feature>
<protein>
    <submittedName>
        <fullName evidence="2">Uncharacterized protein</fullName>
    </submittedName>
</protein>
<dbReference type="Proteomes" id="UP001382727">
    <property type="component" value="Chromosome"/>
</dbReference>
<organism evidence="2 3">
    <name type="scientific">Janibacter alittae</name>
    <dbReference type="NCBI Taxonomy" id="3115209"/>
    <lineage>
        <taxon>Bacteria</taxon>
        <taxon>Bacillati</taxon>
        <taxon>Actinomycetota</taxon>
        <taxon>Actinomycetes</taxon>
        <taxon>Micrococcales</taxon>
        <taxon>Intrasporangiaceae</taxon>
        <taxon>Janibacter</taxon>
    </lineage>
</organism>
<feature type="transmembrane region" description="Helical" evidence="1">
    <location>
        <begin position="35"/>
        <end position="56"/>
    </location>
</feature>
<reference evidence="2 3" key="1">
    <citation type="submission" date="2024-02" db="EMBL/GenBank/DDBJ databases">
        <title>Janibacter sp. nov., isolated from gut of marine sandworm.</title>
        <authorList>
            <person name="Kim B."/>
            <person name="Jun M.O."/>
            <person name="Shin N.-R."/>
        </authorList>
    </citation>
    <scope>NUCLEOTIDE SEQUENCE [LARGE SCALE GENOMIC DNA]</scope>
    <source>
        <strain evidence="2 3">A1S7</strain>
    </source>
</reference>
<name>A0ABZ2MEP6_9MICO</name>
<feature type="transmembrane region" description="Helical" evidence="1">
    <location>
        <begin position="68"/>
        <end position="90"/>
    </location>
</feature>
<keyword evidence="3" id="KW-1185">Reference proteome</keyword>
<dbReference type="EMBL" id="CP144913">
    <property type="protein sequence ID" value="WXB75502.1"/>
    <property type="molecule type" value="Genomic_DNA"/>
</dbReference>